<sequence length="567" mass="63947">MKYIVDLQVRGSSLTVIRCMFKEEEQSSSPEYDSDNRSKIDNSGKLVEFLNLLKTVVKRKLEGFPKSRLKDSIITGQELVREGQGSIEIKDPPTEAQQHLIRSLAKVLLHQFSSTIASVMAVNEGQDNLFLSLFVKKISIEPVPASYVPAKLSLHEKMNLNQHIDSILCSKEIDELKTYQVGSVDKFIIHPFCCLEEYRQQRNGNLLSTEFDKIDLEVDEEDNFEGETLSSCINPMGNFDIPLTKQTLNFVNISFLPSTSFEGQWEALYFGDNIKERLYSYATISLKIASFKQTGNFNREDIKTLITNNKLLLVHGPPGTGKTTLCKALCQKLSVRREFSDASNIIDTNYKGIIIELSCSRIFSKWFGESSKNISIIFKDIEELLKVNERQGIFVCLLVDEVEAIASSRANLSNRNESTDGIRVVNTLLIQLDRLKKYHNFLTLATSNLLDSLDDAFVDRADGVFFIGNPTAEGILHILRVCIEEMVCLGIVSFRTGSPGISFFDKYQDSLQKIATKCSTLDISGRTTRKLPLMCLSEYFRTFPVDSDEFVVALAMSARKLGAARKW</sequence>
<dbReference type="Pfam" id="PF00004">
    <property type="entry name" value="AAA"/>
    <property type="match status" value="1"/>
</dbReference>
<evidence type="ECO:0000313" key="6">
    <source>
        <dbReference type="EMBL" id="CAI4055808.1"/>
    </source>
</evidence>
<dbReference type="RefSeq" id="XP_056086173.1">
    <property type="nucleotide sequence ID" value="XM_056229870.1"/>
</dbReference>
<proteinExistence type="inferred from homology"/>
<protein>
    <recommendedName>
        <fullName evidence="5">AAA+ ATPase domain-containing protein</fullName>
    </recommendedName>
</protein>
<name>A0AA35JBE2_SACK1</name>
<dbReference type="FunFam" id="3.40.50.300:FF:001494">
    <property type="entry name" value="Pachytene checkpoint component Pch2"/>
    <property type="match status" value="1"/>
</dbReference>
<feature type="domain" description="AAA+ ATPase" evidence="5">
    <location>
        <begin position="308"/>
        <end position="471"/>
    </location>
</feature>
<organism evidence="6 7">
    <name type="scientific">Saccharomyces kudriavzevii (strain ATCC MYA-4449 / AS 2.2408 / CBS 8840 / NBRC 1802 / NCYC 2889)</name>
    <name type="common">Yeast</name>
    <dbReference type="NCBI Taxonomy" id="226230"/>
    <lineage>
        <taxon>Eukaryota</taxon>
        <taxon>Fungi</taxon>
        <taxon>Dikarya</taxon>
        <taxon>Ascomycota</taxon>
        <taxon>Saccharomycotina</taxon>
        <taxon>Saccharomycetes</taxon>
        <taxon>Saccharomycetales</taxon>
        <taxon>Saccharomycetaceae</taxon>
        <taxon>Saccharomyces</taxon>
    </lineage>
</organism>
<evidence type="ECO:0000256" key="1">
    <source>
        <dbReference type="ARBA" id="ARBA00007271"/>
    </source>
</evidence>
<dbReference type="PANTHER" id="PTHR45991">
    <property type="entry name" value="PACHYTENE CHECKPOINT PROTEIN 2"/>
    <property type="match status" value="1"/>
</dbReference>
<dbReference type="GO" id="GO:0005524">
    <property type="term" value="F:ATP binding"/>
    <property type="evidence" value="ECO:0007669"/>
    <property type="project" value="UniProtKB-KW"/>
</dbReference>
<dbReference type="InterPro" id="IPR058249">
    <property type="entry name" value="Pch2_C"/>
</dbReference>
<evidence type="ECO:0000259" key="5">
    <source>
        <dbReference type="SMART" id="SM00382"/>
    </source>
</evidence>
<keyword evidence="2" id="KW-0547">Nucleotide-binding</keyword>
<dbReference type="GO" id="GO:0005694">
    <property type="term" value="C:chromosome"/>
    <property type="evidence" value="ECO:0007669"/>
    <property type="project" value="TreeGrafter"/>
</dbReference>
<reference evidence="6" key="1">
    <citation type="submission" date="2022-10" db="EMBL/GenBank/DDBJ databases">
        <authorList>
            <person name="Byrne P K."/>
        </authorList>
    </citation>
    <scope>NUCLEOTIDE SEQUENCE</scope>
    <source>
        <strain evidence="6">IFO1802</strain>
    </source>
</reference>
<dbReference type="SMART" id="SM00382">
    <property type="entry name" value="AAA"/>
    <property type="match status" value="1"/>
</dbReference>
<dbReference type="InterPro" id="IPR003959">
    <property type="entry name" value="ATPase_AAA_core"/>
</dbReference>
<dbReference type="GO" id="GO:0051598">
    <property type="term" value="P:meiotic recombination checkpoint signaling"/>
    <property type="evidence" value="ECO:0007669"/>
    <property type="project" value="TreeGrafter"/>
</dbReference>
<dbReference type="InterPro" id="IPR003593">
    <property type="entry name" value="AAA+_ATPase"/>
</dbReference>
<accession>A0AA35JBE2</accession>
<keyword evidence="4" id="KW-0469">Meiosis</keyword>
<keyword evidence="7" id="KW-1185">Reference proteome</keyword>
<comment type="similarity">
    <text evidence="1">Belongs to the AAA ATPase family. PCH2 subfamily.</text>
</comment>
<dbReference type="GeneID" id="80922473"/>
<dbReference type="Proteomes" id="UP001162087">
    <property type="component" value="Chromosome 2"/>
</dbReference>
<gene>
    <name evidence="6" type="primary">SKDI02G2950</name>
    <name evidence="6" type="ORF">SKDI_02G2950</name>
</gene>
<keyword evidence="3" id="KW-0067">ATP-binding</keyword>
<evidence type="ECO:0000256" key="3">
    <source>
        <dbReference type="ARBA" id="ARBA00022840"/>
    </source>
</evidence>
<dbReference type="Pfam" id="PF23242">
    <property type="entry name" value="AAA_lid_TRIP13_C"/>
    <property type="match status" value="1"/>
</dbReference>
<dbReference type="GO" id="GO:0016887">
    <property type="term" value="F:ATP hydrolysis activity"/>
    <property type="evidence" value="ECO:0007669"/>
    <property type="project" value="InterPro"/>
</dbReference>
<dbReference type="PANTHER" id="PTHR45991:SF1">
    <property type="entry name" value="PACHYTENE CHECKPOINT PROTEIN 2 HOMOLOG"/>
    <property type="match status" value="1"/>
</dbReference>
<dbReference type="GO" id="GO:0005634">
    <property type="term" value="C:nucleus"/>
    <property type="evidence" value="ECO:0007669"/>
    <property type="project" value="TreeGrafter"/>
</dbReference>
<dbReference type="Gene3D" id="3.40.50.300">
    <property type="entry name" value="P-loop containing nucleotide triphosphate hydrolases"/>
    <property type="match status" value="1"/>
</dbReference>
<dbReference type="SUPFAM" id="SSF52540">
    <property type="entry name" value="P-loop containing nucleoside triphosphate hydrolases"/>
    <property type="match status" value="2"/>
</dbReference>
<evidence type="ECO:0000256" key="2">
    <source>
        <dbReference type="ARBA" id="ARBA00022741"/>
    </source>
</evidence>
<evidence type="ECO:0000313" key="7">
    <source>
        <dbReference type="Proteomes" id="UP001162087"/>
    </source>
</evidence>
<dbReference type="EMBL" id="OX365897">
    <property type="protein sequence ID" value="CAI4055808.1"/>
    <property type="molecule type" value="Genomic_DNA"/>
</dbReference>
<dbReference type="AlphaFoldDB" id="A0AA35JBE2"/>
<dbReference type="InterPro" id="IPR044539">
    <property type="entry name" value="Pch2-like"/>
</dbReference>
<dbReference type="GO" id="GO:0007131">
    <property type="term" value="P:reciprocal meiotic recombination"/>
    <property type="evidence" value="ECO:0007669"/>
    <property type="project" value="TreeGrafter"/>
</dbReference>
<dbReference type="InterPro" id="IPR027417">
    <property type="entry name" value="P-loop_NTPase"/>
</dbReference>
<evidence type="ECO:0000256" key="4">
    <source>
        <dbReference type="ARBA" id="ARBA00023254"/>
    </source>
</evidence>